<comment type="caution">
    <text evidence="3">The sequence shown here is derived from an EMBL/GenBank/DDBJ whole genome shotgun (WGS) entry which is preliminary data.</text>
</comment>
<dbReference type="SMART" id="SM00060">
    <property type="entry name" value="FN3"/>
    <property type="match status" value="2"/>
</dbReference>
<dbReference type="InterPro" id="IPR003961">
    <property type="entry name" value="FN3_dom"/>
</dbReference>
<organism evidence="3 4">
    <name type="scientific">Aspergillus udagawae</name>
    <dbReference type="NCBI Taxonomy" id="91492"/>
    <lineage>
        <taxon>Eukaryota</taxon>
        <taxon>Fungi</taxon>
        <taxon>Dikarya</taxon>
        <taxon>Ascomycota</taxon>
        <taxon>Pezizomycotina</taxon>
        <taxon>Eurotiomycetes</taxon>
        <taxon>Eurotiomycetidae</taxon>
        <taxon>Eurotiales</taxon>
        <taxon>Aspergillaceae</taxon>
        <taxon>Aspergillus</taxon>
        <taxon>Aspergillus subgen. Fumigati</taxon>
    </lineage>
</organism>
<sequence>MRFLNLLLALSPLAQVASAVPQEWDSYTGPLGGRLITDPERLSELYAMHDEVIRLLNTGEALPVERSTNLTEHGQHDKRVFQAFGLLGVFVASSLGLKALKKITEQLLELFKTDDIVWENTDNCRASFSTQGGGNEAFQTYGKGHRNPTAEDHRNVGWNDPEHTAPPRHFFEGDSAIGLYSVQYTATDRVAWNGIEGTEKCYIEGLCNPQYIFYHKGYQVVLNTWQSQGRISACQYSKGEDCLGLCSSGVKDQFPQGGVLWGGDCAIPCTNDLSDDYDATPNEQAKFMVVGDSISHGMEDDWTWRYLNGVSVTTHNVLKKIGPESNRALSLGLVEKNGYIHQFVGPWKGTFGNRPISDSQPQGPLFPDEHPPAAVEIRGSYAPGVAESFRDSGHAAFWGRQVEQSKNTINGWVSEYKPDYLLILLGFNDLGWWVNGPEDLVGKMGSLVEAAREAKPDIKLLVANVVHRSFIKGRQDLIDMTNKYNILLRDRLPNWFRWESPISYVDVNTPYNCRPDGCPDGYDGLHPNALGEYHLAQAFARVLQKDYGYSGIEFQVPATVDPRPVSKPVNVRSVSWPEGLFTTWDPVENSRGYEIRARVKGATGWWSEGLVYPSTHGSWQQWVINGQTWEYQVRTKGDNDVRSDWSEFSSATAQVATAPGPSNIIVQPQGNDVYVRWDAVTGYYVNRYGVLVWDRDTEGAFVVTYPTVDTSYVIKDLKPGHRYGIWVATYVGMIGSLTRTYAIVGGLPAAAREVIAGQGAPAPPSGLRVNTIDATTIRLEWNAVSGASGYNVYVRSVRDNTSLKLDSTTTETSKEVGFLFPGNWNFQFCVSAMNGNLETAPVSCVIPPVCCGYKKRDLVLGNYTVAEKTSSVDNLTGVAEDKGLADLFAIYQQTAEFASLFEAANGWQDMELPSIL</sequence>
<dbReference type="Pfam" id="PF00041">
    <property type="entry name" value="fn3"/>
    <property type="match status" value="1"/>
</dbReference>
<dbReference type="Proteomes" id="UP000465221">
    <property type="component" value="Unassembled WGS sequence"/>
</dbReference>
<gene>
    <name evidence="3" type="ORF">IFM46972_04259</name>
</gene>
<dbReference type="Gene3D" id="2.60.40.10">
    <property type="entry name" value="Immunoglobulins"/>
    <property type="match status" value="2"/>
</dbReference>
<dbReference type="Gene3D" id="3.40.50.1110">
    <property type="entry name" value="SGNH hydrolase"/>
    <property type="match status" value="1"/>
</dbReference>
<dbReference type="PROSITE" id="PS50853">
    <property type="entry name" value="FN3"/>
    <property type="match status" value="2"/>
</dbReference>
<evidence type="ECO:0000313" key="4">
    <source>
        <dbReference type="Proteomes" id="UP000465221"/>
    </source>
</evidence>
<dbReference type="CDD" id="cd00063">
    <property type="entry name" value="FN3"/>
    <property type="match status" value="2"/>
</dbReference>
<dbReference type="Pfam" id="PF13472">
    <property type="entry name" value="Lipase_GDSL_2"/>
    <property type="match status" value="1"/>
</dbReference>
<feature type="chain" id="PRO_5034542470" evidence="1">
    <location>
        <begin position="20"/>
        <end position="916"/>
    </location>
</feature>
<dbReference type="InterPro" id="IPR051532">
    <property type="entry name" value="Ester_Hydrolysis_Enzymes"/>
</dbReference>
<feature type="domain" description="Fibronectin type-III" evidence="2">
    <location>
        <begin position="763"/>
        <end position="849"/>
    </location>
</feature>
<dbReference type="InterPro" id="IPR036116">
    <property type="entry name" value="FN3_sf"/>
</dbReference>
<evidence type="ECO:0000259" key="2">
    <source>
        <dbReference type="PROSITE" id="PS50853"/>
    </source>
</evidence>
<dbReference type="PANTHER" id="PTHR30383:SF19">
    <property type="entry name" value="FIBRONECTIN TYPE-III DOMAIN-CONTAINING PROTEIN"/>
    <property type="match status" value="1"/>
</dbReference>
<dbReference type="InterPro" id="IPR013783">
    <property type="entry name" value="Ig-like_fold"/>
</dbReference>
<evidence type="ECO:0000313" key="3">
    <source>
        <dbReference type="EMBL" id="GFF34518.1"/>
    </source>
</evidence>
<name>A0A8H3RP92_9EURO</name>
<evidence type="ECO:0000256" key="1">
    <source>
        <dbReference type="SAM" id="SignalP"/>
    </source>
</evidence>
<accession>A0A8H3RP92</accession>
<dbReference type="SUPFAM" id="SSF52266">
    <property type="entry name" value="SGNH hydrolase"/>
    <property type="match status" value="1"/>
</dbReference>
<reference evidence="3 4" key="1">
    <citation type="submission" date="2020-01" db="EMBL/GenBank/DDBJ databases">
        <title>Draft genome sequence of Aspergillus udagawae IFM 46972.</title>
        <authorList>
            <person name="Takahashi H."/>
            <person name="Yaguchi T."/>
        </authorList>
    </citation>
    <scope>NUCLEOTIDE SEQUENCE [LARGE SCALE GENOMIC DNA]</scope>
    <source>
        <strain evidence="3 4">IFM 46972</strain>
    </source>
</reference>
<dbReference type="InterPro" id="IPR013830">
    <property type="entry name" value="SGNH_hydro"/>
</dbReference>
<dbReference type="PANTHER" id="PTHR30383">
    <property type="entry name" value="THIOESTERASE 1/PROTEASE 1/LYSOPHOSPHOLIPASE L1"/>
    <property type="match status" value="1"/>
</dbReference>
<feature type="domain" description="Fibronectin type-III" evidence="2">
    <location>
        <begin position="564"/>
        <end position="660"/>
    </location>
</feature>
<dbReference type="AlphaFoldDB" id="A0A8H3RP92"/>
<dbReference type="CDD" id="cd01833">
    <property type="entry name" value="XynB_like"/>
    <property type="match status" value="1"/>
</dbReference>
<dbReference type="GO" id="GO:0004622">
    <property type="term" value="F:phosphatidylcholine lysophospholipase activity"/>
    <property type="evidence" value="ECO:0007669"/>
    <property type="project" value="TreeGrafter"/>
</dbReference>
<dbReference type="EMBL" id="BLKC01000023">
    <property type="protein sequence ID" value="GFF34518.1"/>
    <property type="molecule type" value="Genomic_DNA"/>
</dbReference>
<dbReference type="SUPFAM" id="SSF49265">
    <property type="entry name" value="Fibronectin type III"/>
    <property type="match status" value="2"/>
</dbReference>
<keyword evidence="1" id="KW-0732">Signal</keyword>
<protein>
    <submittedName>
        <fullName evidence="3">Exochitinase 1</fullName>
    </submittedName>
</protein>
<proteinExistence type="predicted"/>
<feature type="signal peptide" evidence="1">
    <location>
        <begin position="1"/>
        <end position="19"/>
    </location>
</feature>
<dbReference type="InterPro" id="IPR036514">
    <property type="entry name" value="SGNH_hydro_sf"/>
</dbReference>